<reference evidence="4 5" key="1">
    <citation type="submission" date="2023-04" db="EMBL/GenBank/DDBJ databases">
        <title>Genome of Basidiobolus ranarum AG-B5.</title>
        <authorList>
            <person name="Stajich J.E."/>
            <person name="Carter-House D."/>
            <person name="Gryganskyi A."/>
        </authorList>
    </citation>
    <scope>NUCLEOTIDE SEQUENCE [LARGE SCALE GENOMIC DNA]</scope>
    <source>
        <strain evidence="4 5">AG-B5</strain>
    </source>
</reference>
<evidence type="ECO:0000259" key="3">
    <source>
        <dbReference type="Pfam" id="PF23585"/>
    </source>
</evidence>
<dbReference type="Proteomes" id="UP001479436">
    <property type="component" value="Unassembled WGS sequence"/>
</dbReference>
<dbReference type="PANTHER" id="PTHR42028:SF1">
    <property type="entry name" value="YALI0E30657P"/>
    <property type="match status" value="1"/>
</dbReference>
<evidence type="ECO:0000256" key="1">
    <source>
        <dbReference type="SAM" id="MobiDB-lite"/>
    </source>
</evidence>
<feature type="domain" description="DUF7137" evidence="3">
    <location>
        <begin position="92"/>
        <end position="213"/>
    </location>
</feature>
<organism evidence="4 5">
    <name type="scientific">Basidiobolus ranarum</name>
    <dbReference type="NCBI Taxonomy" id="34480"/>
    <lineage>
        <taxon>Eukaryota</taxon>
        <taxon>Fungi</taxon>
        <taxon>Fungi incertae sedis</taxon>
        <taxon>Zoopagomycota</taxon>
        <taxon>Entomophthoromycotina</taxon>
        <taxon>Basidiobolomycetes</taxon>
        <taxon>Basidiobolales</taxon>
        <taxon>Basidiobolaceae</taxon>
        <taxon>Basidiobolus</taxon>
    </lineage>
</organism>
<evidence type="ECO:0000256" key="2">
    <source>
        <dbReference type="SAM" id="SignalP"/>
    </source>
</evidence>
<protein>
    <recommendedName>
        <fullName evidence="3">DUF7137 domain-containing protein</fullName>
    </recommendedName>
</protein>
<evidence type="ECO:0000313" key="4">
    <source>
        <dbReference type="EMBL" id="KAK9701529.1"/>
    </source>
</evidence>
<keyword evidence="2" id="KW-0732">Signal</keyword>
<feature type="chain" id="PRO_5046617171" description="DUF7137 domain-containing protein" evidence="2">
    <location>
        <begin position="24"/>
        <end position="249"/>
    </location>
</feature>
<evidence type="ECO:0000313" key="5">
    <source>
        <dbReference type="Proteomes" id="UP001479436"/>
    </source>
</evidence>
<proteinExistence type="predicted"/>
<sequence length="249" mass="26641">MAPLKKIVVLTLATLVCISPSLTQETSNSQSATPTSNQSVNQSPSNAVTSPSSSPTNQGSVISANPSATSGSGSATGSGSSSSPSPTSIDGQPGRLTLTEPQQVYQQPSMLAIGYRIQFKWQYDKYLTILPQALNINVVRPSLNLEFPIAVNLTGTTTEFLWDTNTWNQTVAPLIESSDYQLRIFDERGPKATWEAGRLAMYQVAFKMYKPSSGPICTVCVSSATRQEGSLFSAGMISTMALISLQLFI</sequence>
<name>A0ABR2VTH4_9FUNG</name>
<feature type="compositionally biased region" description="Polar residues" evidence="1">
    <location>
        <begin position="25"/>
        <end position="42"/>
    </location>
</feature>
<gene>
    <name evidence="4" type="ORF">K7432_011679</name>
</gene>
<comment type="caution">
    <text evidence="4">The sequence shown here is derived from an EMBL/GenBank/DDBJ whole genome shotgun (WGS) entry which is preliminary data.</text>
</comment>
<keyword evidence="5" id="KW-1185">Reference proteome</keyword>
<dbReference type="Pfam" id="PF23585">
    <property type="entry name" value="DUF7137"/>
    <property type="match status" value="1"/>
</dbReference>
<feature type="signal peptide" evidence="2">
    <location>
        <begin position="1"/>
        <end position="23"/>
    </location>
</feature>
<dbReference type="PANTHER" id="PTHR42028">
    <property type="entry name" value="CHROMOSOME 1, WHOLE GENOME SHOTGUN SEQUENCE"/>
    <property type="match status" value="1"/>
</dbReference>
<dbReference type="InterPro" id="IPR055561">
    <property type="entry name" value="DUF7137"/>
</dbReference>
<accession>A0ABR2VTH4</accession>
<feature type="compositionally biased region" description="Low complexity" evidence="1">
    <location>
        <begin position="43"/>
        <end position="88"/>
    </location>
</feature>
<dbReference type="EMBL" id="JASJQH010007806">
    <property type="protein sequence ID" value="KAK9701529.1"/>
    <property type="molecule type" value="Genomic_DNA"/>
</dbReference>
<feature type="region of interest" description="Disordered" evidence="1">
    <location>
        <begin position="25"/>
        <end position="95"/>
    </location>
</feature>